<gene>
    <name evidence="2" type="ORF">G3I67_12415</name>
</gene>
<protein>
    <submittedName>
        <fullName evidence="2">DUF2933 domain-containing protein</fullName>
    </submittedName>
</protein>
<evidence type="ECO:0000256" key="1">
    <source>
        <dbReference type="SAM" id="Phobius"/>
    </source>
</evidence>
<feature type="transmembrane region" description="Helical" evidence="1">
    <location>
        <begin position="21"/>
        <end position="39"/>
    </location>
</feature>
<name>A0A6B2R2Y1_9BURK</name>
<dbReference type="AlphaFoldDB" id="A0A6B2R2Y1"/>
<keyword evidence="1" id="KW-0812">Transmembrane</keyword>
<organism evidence="2">
    <name type="scientific">Sheuella amnicola</name>
    <dbReference type="NCBI Taxonomy" id="2707330"/>
    <lineage>
        <taxon>Bacteria</taxon>
        <taxon>Pseudomonadati</taxon>
        <taxon>Pseudomonadota</taxon>
        <taxon>Betaproteobacteria</taxon>
        <taxon>Burkholderiales</taxon>
        <taxon>Alcaligenaceae</taxon>
        <taxon>Sheuella</taxon>
    </lineage>
</organism>
<comment type="caution">
    <text evidence="2">The sequence shown here is derived from an EMBL/GenBank/DDBJ whole genome shotgun (WGS) entry which is preliminary data.</text>
</comment>
<accession>A0A6B2R2Y1</accession>
<reference evidence="2" key="1">
    <citation type="submission" date="2020-02" db="EMBL/GenBank/DDBJ databases">
        <authorList>
            <person name="Chen W.-M."/>
        </authorList>
    </citation>
    <scope>NUCLEOTIDE SEQUENCE</scope>
    <source>
        <strain evidence="2">NBD-18</strain>
    </source>
</reference>
<evidence type="ECO:0000313" key="2">
    <source>
        <dbReference type="EMBL" id="NDY84034.1"/>
    </source>
</evidence>
<dbReference type="InterPro" id="IPR021682">
    <property type="entry name" value="DUF2933"/>
</dbReference>
<dbReference type="RefSeq" id="WP_163655843.1">
    <property type="nucleotide sequence ID" value="NZ_JAAGRN010000009.1"/>
</dbReference>
<dbReference type="Pfam" id="PF11666">
    <property type="entry name" value="DUF2933"/>
    <property type="match status" value="1"/>
</dbReference>
<keyword evidence="1" id="KW-1133">Transmembrane helix</keyword>
<proteinExistence type="predicted"/>
<sequence>MNIHNHTSTEQTSIKSFWRRPVGIALLMAILILAFYALREHGGHIFGYWPYLILLACPLMHLMHGHGGHNHASHQNQSTDENKKGL</sequence>
<keyword evidence="1" id="KW-0472">Membrane</keyword>
<dbReference type="EMBL" id="JAAGRN010000009">
    <property type="protein sequence ID" value="NDY84034.1"/>
    <property type="molecule type" value="Genomic_DNA"/>
</dbReference>
<feature type="transmembrane region" description="Helical" evidence="1">
    <location>
        <begin position="45"/>
        <end position="63"/>
    </location>
</feature>